<accession>A0ABM8Q7C8</accession>
<dbReference type="SUPFAM" id="SSF101874">
    <property type="entry name" value="YceI-like"/>
    <property type="match status" value="1"/>
</dbReference>
<name>A0ABM8Q7C8_9BACT</name>
<dbReference type="Proteomes" id="UP000789359">
    <property type="component" value="Unassembled WGS sequence"/>
</dbReference>
<organism evidence="2 3">
    <name type="scientific">Campylobacter suis</name>
    <dbReference type="NCBI Taxonomy" id="2790657"/>
    <lineage>
        <taxon>Bacteria</taxon>
        <taxon>Pseudomonadati</taxon>
        <taxon>Campylobacterota</taxon>
        <taxon>Epsilonproteobacteria</taxon>
        <taxon>Campylobacterales</taxon>
        <taxon>Campylobacteraceae</taxon>
        <taxon>Campylobacter</taxon>
    </lineage>
</organism>
<evidence type="ECO:0000313" key="2">
    <source>
        <dbReference type="EMBL" id="CAD7288700.1"/>
    </source>
</evidence>
<protein>
    <submittedName>
        <fullName evidence="2">Protein YceI</fullName>
    </submittedName>
</protein>
<dbReference type="InterPro" id="IPR036761">
    <property type="entry name" value="TTHA0802/YceI-like_sf"/>
</dbReference>
<dbReference type="SMART" id="SM00867">
    <property type="entry name" value="YceI"/>
    <property type="match status" value="1"/>
</dbReference>
<evidence type="ECO:0000259" key="1">
    <source>
        <dbReference type="SMART" id="SM00867"/>
    </source>
</evidence>
<reference evidence="2 3" key="1">
    <citation type="submission" date="2020-11" db="EMBL/GenBank/DDBJ databases">
        <authorList>
            <person name="Peeters C."/>
        </authorList>
    </citation>
    <scope>NUCLEOTIDE SEQUENCE [LARGE SCALE GENOMIC DNA]</scope>
    <source>
        <strain evidence="2 3">LMG 8286</strain>
    </source>
</reference>
<dbReference type="PANTHER" id="PTHR34406:SF1">
    <property type="entry name" value="PROTEIN YCEI"/>
    <property type="match status" value="1"/>
</dbReference>
<evidence type="ECO:0000313" key="3">
    <source>
        <dbReference type="Proteomes" id="UP000789359"/>
    </source>
</evidence>
<proteinExistence type="predicted"/>
<feature type="domain" description="Lipid/polyisoprenoid-binding YceI-like" evidence="1">
    <location>
        <begin position="18"/>
        <end position="178"/>
    </location>
</feature>
<dbReference type="EMBL" id="CAJHOE010000004">
    <property type="protein sequence ID" value="CAD7288700.1"/>
    <property type="molecule type" value="Genomic_DNA"/>
</dbReference>
<dbReference type="RefSeq" id="WP_230057212.1">
    <property type="nucleotide sequence ID" value="NZ_CAJHOE010000004.1"/>
</dbReference>
<dbReference type="PANTHER" id="PTHR34406">
    <property type="entry name" value="PROTEIN YCEI"/>
    <property type="match status" value="1"/>
</dbReference>
<sequence length="191" mass="22045">MKKILALFFMASVAFSQWLEIDKTHSDVKFVIKHLSISNINGHFDDYEAAIDFDAAKKRINSLEAIVKVDSIYTKNRTRDQNLTSEIFFDTQKFKSMTFKMTDSDDKRIYGILKIKDVSKNVVFDYTYNGSAKNINGGLAHSFTLKTMLKRREFNVGKDYPIEFIGDNVWITIDIEGNLRGDTQEKSKQNE</sequence>
<dbReference type="Gene3D" id="2.40.128.110">
    <property type="entry name" value="Lipid/polyisoprenoid-binding, YceI-like"/>
    <property type="match status" value="1"/>
</dbReference>
<keyword evidence="3" id="KW-1185">Reference proteome</keyword>
<dbReference type="Pfam" id="PF04264">
    <property type="entry name" value="YceI"/>
    <property type="match status" value="1"/>
</dbReference>
<dbReference type="InterPro" id="IPR007372">
    <property type="entry name" value="Lipid/polyisoprenoid-bd_YceI"/>
</dbReference>
<comment type="caution">
    <text evidence="2">The sequence shown here is derived from an EMBL/GenBank/DDBJ whole genome shotgun (WGS) entry which is preliminary data.</text>
</comment>
<gene>
    <name evidence="2" type="primary">yceI_2</name>
    <name evidence="2" type="ORF">LMG8286_01468</name>
</gene>